<dbReference type="SUPFAM" id="SSF50118">
    <property type="entry name" value="Cell growth inhibitor/plasmid maintenance toxic component"/>
    <property type="match status" value="1"/>
</dbReference>
<gene>
    <name evidence="1" type="ORF">KK137_10965</name>
</gene>
<dbReference type="RefSeq" id="WP_214536470.1">
    <property type="nucleotide sequence ID" value="NZ_JAHFVK010000002.1"/>
</dbReference>
<dbReference type="Proteomes" id="UP000811255">
    <property type="component" value="Unassembled WGS sequence"/>
</dbReference>
<protein>
    <submittedName>
        <fullName evidence="1">Type II toxin-antitoxin system PemK/MazF family toxin</fullName>
    </submittedName>
</protein>
<name>A0ABS5W533_9SPHN</name>
<dbReference type="InterPro" id="IPR003477">
    <property type="entry name" value="PemK-like"/>
</dbReference>
<proteinExistence type="predicted"/>
<dbReference type="Gene3D" id="2.30.30.110">
    <property type="match status" value="1"/>
</dbReference>
<dbReference type="PANTHER" id="PTHR33988">
    <property type="entry name" value="ENDORIBONUCLEASE MAZF-RELATED"/>
    <property type="match status" value="1"/>
</dbReference>
<evidence type="ECO:0000313" key="2">
    <source>
        <dbReference type="Proteomes" id="UP000811255"/>
    </source>
</evidence>
<keyword evidence="2" id="KW-1185">Reference proteome</keyword>
<reference evidence="1 2" key="1">
    <citation type="submission" date="2021-05" db="EMBL/GenBank/DDBJ databases">
        <title>Croceibacterium sp. LX-88 genome sequence.</title>
        <authorList>
            <person name="Luo X."/>
        </authorList>
    </citation>
    <scope>NUCLEOTIDE SEQUENCE [LARGE SCALE GENOMIC DNA]</scope>
    <source>
        <strain evidence="1 2">LX-88</strain>
    </source>
</reference>
<sequence>MVKAVYQPDRGHFVELDFTPNAGTEQGGHRPALVLSPKRFNIATGLMIAVPVTNQVKGSPFEVKIPRGCGVTGVVLSDHVKSVDWIARNTRFKSEASDELMCEVLGRIEAILEIDC</sequence>
<comment type="caution">
    <text evidence="1">The sequence shown here is derived from an EMBL/GenBank/DDBJ whole genome shotgun (WGS) entry which is preliminary data.</text>
</comment>
<dbReference type="Pfam" id="PF02452">
    <property type="entry name" value="PemK_toxin"/>
    <property type="match status" value="1"/>
</dbReference>
<organism evidence="1 2">
    <name type="scientific">Croceibacterium selenioxidans</name>
    <dbReference type="NCBI Taxonomy" id="2838833"/>
    <lineage>
        <taxon>Bacteria</taxon>
        <taxon>Pseudomonadati</taxon>
        <taxon>Pseudomonadota</taxon>
        <taxon>Alphaproteobacteria</taxon>
        <taxon>Sphingomonadales</taxon>
        <taxon>Erythrobacteraceae</taxon>
        <taxon>Croceibacterium</taxon>
    </lineage>
</organism>
<dbReference type="InterPro" id="IPR011067">
    <property type="entry name" value="Plasmid_toxin/cell-grow_inhib"/>
</dbReference>
<dbReference type="PANTHER" id="PTHR33988:SF3">
    <property type="entry name" value="ENDORIBONUCLEASE TOXIN CHPB-RELATED"/>
    <property type="match status" value="1"/>
</dbReference>
<dbReference type="EMBL" id="JAHFVK010000002">
    <property type="protein sequence ID" value="MBT2134856.1"/>
    <property type="molecule type" value="Genomic_DNA"/>
</dbReference>
<evidence type="ECO:0000313" key="1">
    <source>
        <dbReference type="EMBL" id="MBT2134856.1"/>
    </source>
</evidence>
<accession>A0ABS5W533</accession>